<reference evidence="1" key="1">
    <citation type="submission" date="2020-05" db="EMBL/GenBank/DDBJ databases">
        <authorList>
            <person name="Chiriac C."/>
            <person name="Salcher M."/>
            <person name="Ghai R."/>
            <person name="Kavagutti S V."/>
        </authorList>
    </citation>
    <scope>NUCLEOTIDE SEQUENCE</scope>
</reference>
<name>A0A6J6RFN7_9ZZZZ</name>
<evidence type="ECO:0000313" key="1">
    <source>
        <dbReference type="EMBL" id="CAB4722860.1"/>
    </source>
</evidence>
<protein>
    <submittedName>
        <fullName evidence="1">Unannotated protein</fullName>
    </submittedName>
</protein>
<organism evidence="1">
    <name type="scientific">freshwater metagenome</name>
    <dbReference type="NCBI Taxonomy" id="449393"/>
    <lineage>
        <taxon>unclassified sequences</taxon>
        <taxon>metagenomes</taxon>
        <taxon>ecological metagenomes</taxon>
    </lineage>
</organism>
<dbReference type="AlphaFoldDB" id="A0A6J6RFN7"/>
<dbReference type="PROSITE" id="PS51257">
    <property type="entry name" value="PROKAR_LIPOPROTEIN"/>
    <property type="match status" value="1"/>
</dbReference>
<accession>A0A6J6RFN7</accession>
<evidence type="ECO:0000313" key="2">
    <source>
        <dbReference type="EMBL" id="CAB4737450.1"/>
    </source>
</evidence>
<proteinExistence type="predicted"/>
<dbReference type="EMBL" id="CAEZXX010000156">
    <property type="protein sequence ID" value="CAB4722860.1"/>
    <property type="molecule type" value="Genomic_DNA"/>
</dbReference>
<dbReference type="EMBL" id="CAEZYY010000001">
    <property type="protein sequence ID" value="CAB4737450.1"/>
    <property type="molecule type" value="Genomic_DNA"/>
</dbReference>
<sequence length="171" mass="18073">MKSPRRLTQALATVCATVLFTTTLASCGDPAESTTLQVDVLLESVAKKLHKIGPSDRSLYGSNHLIGVGTMGDEKVDVEMQATVDYTAGSGEINGFITFTFDDGSVIGVRMVNGSAVAKTDTTSARFFSLLSVIDGTDGYIGIQGRGTFTGERIDAIGGAVQSRFVLRVER</sequence>
<gene>
    <name evidence="1" type="ORF">UFOPK2602_01864</name>
    <name evidence="2" type="ORF">UFOPK2806_00142</name>
</gene>